<accession>A0A438ENK2</accession>
<name>A0A438ENK2_VITVI</name>
<dbReference type="SUPFAM" id="SSF54529">
    <property type="entry name" value="Mitochondrial glycoprotein MAM33-like"/>
    <property type="match status" value="1"/>
</dbReference>
<gene>
    <name evidence="2" type="primary">VvCHDh000417_1</name>
    <name evidence="2" type="ORF">CK203_073186</name>
</gene>
<dbReference type="AlphaFoldDB" id="A0A438ENK2"/>
<dbReference type="InterPro" id="IPR036561">
    <property type="entry name" value="MAM33_sf"/>
</dbReference>
<proteinExistence type="predicted"/>
<feature type="compositionally biased region" description="Acidic residues" evidence="1">
    <location>
        <begin position="174"/>
        <end position="184"/>
    </location>
</feature>
<feature type="region of interest" description="Disordered" evidence="1">
    <location>
        <begin position="100"/>
        <end position="144"/>
    </location>
</feature>
<reference evidence="2 3" key="1">
    <citation type="journal article" date="2018" name="PLoS Genet.">
        <title>Population sequencing reveals clonal diversity and ancestral inbreeding in the grapevine cultivar Chardonnay.</title>
        <authorList>
            <person name="Roach M.J."/>
            <person name="Johnson D.L."/>
            <person name="Bohlmann J."/>
            <person name="van Vuuren H.J."/>
            <person name="Jones S.J."/>
            <person name="Pretorius I.S."/>
            <person name="Schmidt S.A."/>
            <person name="Borneman A.R."/>
        </authorList>
    </citation>
    <scope>NUCLEOTIDE SEQUENCE [LARGE SCALE GENOMIC DNA]</scope>
    <source>
        <strain evidence="3">cv. Chardonnay</strain>
        <tissue evidence="2">Leaf</tissue>
    </source>
</reference>
<evidence type="ECO:0000313" key="3">
    <source>
        <dbReference type="Proteomes" id="UP000288805"/>
    </source>
</evidence>
<sequence length="298" mass="33310">MFLKAFPCPSTSKTLILCKQDGCHNHSSQINFICNASCGACGSKKSSPLCSVHCSLPRFSLSQASLRPFASTLHFYSSSAKRPSSDDNLLRVLESEIKYSEESDDHDGLAPRGWGSRGESKGSNMNGSRNEEAPDGFPFEIQDNPGQQTISLAREYQGEVIKVEVHMPDLVTGEGDDDNNDDDNEKGNQSSIPLVVSVSKKNGPFLEFGCTAFADEIAMIPCQSKIQKFLRSKLHMRGLTSRKPFQDLDENLQKAFHKYLEIRGIKPSTTNFLHEYMINKDSREYLLWLKNLKKFVEA</sequence>
<dbReference type="Proteomes" id="UP000288805">
    <property type="component" value="Unassembled WGS sequence"/>
</dbReference>
<feature type="compositionally biased region" description="Basic and acidic residues" evidence="1">
    <location>
        <begin position="100"/>
        <end position="109"/>
    </location>
</feature>
<protein>
    <submittedName>
        <fullName evidence="2">Uncharacterized protein, mitochondrial</fullName>
    </submittedName>
</protein>
<feature type="region of interest" description="Disordered" evidence="1">
    <location>
        <begin position="167"/>
        <end position="192"/>
    </location>
</feature>
<dbReference type="PANTHER" id="PTHR10826:SF41">
    <property type="entry name" value="MITOCHONDRIAL GLYCOPROTEIN FAMILY PROTEIN"/>
    <property type="match status" value="1"/>
</dbReference>
<dbReference type="PANTHER" id="PTHR10826">
    <property type="entry name" value="COMPLEMENT COMPONENT 1"/>
    <property type="match status" value="1"/>
</dbReference>
<dbReference type="Pfam" id="PF02330">
    <property type="entry name" value="MAM33"/>
    <property type="match status" value="1"/>
</dbReference>
<dbReference type="Gene3D" id="3.10.280.10">
    <property type="entry name" value="Mitochondrial glycoprotein"/>
    <property type="match status" value="1"/>
</dbReference>
<evidence type="ECO:0000313" key="2">
    <source>
        <dbReference type="EMBL" id="RVW49323.1"/>
    </source>
</evidence>
<comment type="caution">
    <text evidence="2">The sequence shown here is derived from an EMBL/GenBank/DDBJ whole genome shotgun (WGS) entry which is preliminary data.</text>
</comment>
<organism evidence="2 3">
    <name type="scientific">Vitis vinifera</name>
    <name type="common">Grape</name>
    <dbReference type="NCBI Taxonomy" id="29760"/>
    <lineage>
        <taxon>Eukaryota</taxon>
        <taxon>Viridiplantae</taxon>
        <taxon>Streptophyta</taxon>
        <taxon>Embryophyta</taxon>
        <taxon>Tracheophyta</taxon>
        <taxon>Spermatophyta</taxon>
        <taxon>Magnoliopsida</taxon>
        <taxon>eudicotyledons</taxon>
        <taxon>Gunneridae</taxon>
        <taxon>Pentapetalae</taxon>
        <taxon>rosids</taxon>
        <taxon>Vitales</taxon>
        <taxon>Vitaceae</taxon>
        <taxon>Viteae</taxon>
        <taxon>Vitis</taxon>
    </lineage>
</organism>
<dbReference type="EMBL" id="QGNW01001229">
    <property type="protein sequence ID" value="RVW49323.1"/>
    <property type="molecule type" value="Genomic_DNA"/>
</dbReference>
<dbReference type="InterPro" id="IPR003428">
    <property type="entry name" value="MAM33"/>
</dbReference>
<evidence type="ECO:0000256" key="1">
    <source>
        <dbReference type="SAM" id="MobiDB-lite"/>
    </source>
</evidence>
<dbReference type="GO" id="GO:0005759">
    <property type="term" value="C:mitochondrial matrix"/>
    <property type="evidence" value="ECO:0007669"/>
    <property type="project" value="InterPro"/>
</dbReference>